<dbReference type="EMBL" id="BARV01010638">
    <property type="protein sequence ID" value="GAI14718.1"/>
    <property type="molecule type" value="Genomic_DNA"/>
</dbReference>
<name>X1L6U0_9ZZZZ</name>
<accession>X1L6U0</accession>
<protein>
    <submittedName>
        <fullName evidence="1">Uncharacterized protein</fullName>
    </submittedName>
</protein>
<dbReference type="AlphaFoldDB" id="X1L6U0"/>
<evidence type="ECO:0000313" key="1">
    <source>
        <dbReference type="EMBL" id="GAI14718.1"/>
    </source>
</evidence>
<comment type="caution">
    <text evidence="1">The sequence shown here is derived from an EMBL/GenBank/DDBJ whole genome shotgun (WGS) entry which is preliminary data.</text>
</comment>
<organism evidence="1">
    <name type="scientific">marine sediment metagenome</name>
    <dbReference type="NCBI Taxonomy" id="412755"/>
    <lineage>
        <taxon>unclassified sequences</taxon>
        <taxon>metagenomes</taxon>
        <taxon>ecological metagenomes</taxon>
    </lineage>
</organism>
<reference evidence="1" key="1">
    <citation type="journal article" date="2014" name="Front. Microbiol.">
        <title>High frequency of phylogenetically diverse reductive dehalogenase-homologous genes in deep subseafloor sedimentary metagenomes.</title>
        <authorList>
            <person name="Kawai M."/>
            <person name="Futagami T."/>
            <person name="Toyoda A."/>
            <person name="Takaki Y."/>
            <person name="Nishi S."/>
            <person name="Hori S."/>
            <person name="Arai W."/>
            <person name="Tsubouchi T."/>
            <person name="Morono Y."/>
            <person name="Uchiyama I."/>
            <person name="Ito T."/>
            <person name="Fujiyama A."/>
            <person name="Inagaki F."/>
            <person name="Takami H."/>
        </authorList>
    </citation>
    <scope>NUCLEOTIDE SEQUENCE</scope>
    <source>
        <strain evidence="1">Expedition CK06-06</strain>
    </source>
</reference>
<sequence>MTKRKFGTFLGRYRLTEIFCAEKINQLDIQKTNRVRLFKA</sequence>
<proteinExistence type="predicted"/>
<gene>
    <name evidence="1" type="ORF">S06H3_20524</name>
</gene>